<reference evidence="1 2" key="1">
    <citation type="submission" date="2016-02" db="EMBL/GenBank/DDBJ databases">
        <title>Genome analysis of coral dinoflagellate symbionts highlights evolutionary adaptations to a symbiotic lifestyle.</title>
        <authorList>
            <person name="Aranda M."/>
            <person name="Li Y."/>
            <person name="Liew Y.J."/>
            <person name="Baumgarten S."/>
            <person name="Simakov O."/>
            <person name="Wilson M."/>
            <person name="Piel J."/>
            <person name="Ashoor H."/>
            <person name="Bougouffa S."/>
            <person name="Bajic V.B."/>
            <person name="Ryu T."/>
            <person name="Ravasi T."/>
            <person name="Bayer T."/>
            <person name="Micklem G."/>
            <person name="Kim H."/>
            <person name="Bhak J."/>
            <person name="Lajeunesse T.C."/>
            <person name="Voolstra C.R."/>
        </authorList>
    </citation>
    <scope>NUCLEOTIDE SEQUENCE [LARGE SCALE GENOMIC DNA]</scope>
    <source>
        <strain evidence="1 2">CCMP2467</strain>
    </source>
</reference>
<protein>
    <submittedName>
        <fullName evidence="1">SUN domain-containing protein 1</fullName>
    </submittedName>
</protein>
<dbReference type="EMBL" id="LSRX01001445">
    <property type="protein sequence ID" value="OLP79815.1"/>
    <property type="molecule type" value="Genomic_DNA"/>
</dbReference>
<evidence type="ECO:0000313" key="2">
    <source>
        <dbReference type="Proteomes" id="UP000186817"/>
    </source>
</evidence>
<proteinExistence type="predicted"/>
<dbReference type="Pfam" id="PF07738">
    <property type="entry name" value="Sad1_UNC"/>
    <property type="match status" value="1"/>
</dbReference>
<accession>A0A1Q9CA65</accession>
<dbReference type="PROSITE" id="PS51469">
    <property type="entry name" value="SUN"/>
    <property type="match status" value="1"/>
</dbReference>
<dbReference type="InterPro" id="IPR012919">
    <property type="entry name" value="SUN_dom"/>
</dbReference>
<organism evidence="1 2">
    <name type="scientific">Symbiodinium microadriaticum</name>
    <name type="common">Dinoflagellate</name>
    <name type="synonym">Zooxanthella microadriatica</name>
    <dbReference type="NCBI Taxonomy" id="2951"/>
    <lineage>
        <taxon>Eukaryota</taxon>
        <taxon>Sar</taxon>
        <taxon>Alveolata</taxon>
        <taxon>Dinophyceae</taxon>
        <taxon>Suessiales</taxon>
        <taxon>Symbiodiniaceae</taxon>
        <taxon>Symbiodinium</taxon>
    </lineage>
</organism>
<evidence type="ECO:0000313" key="1">
    <source>
        <dbReference type="EMBL" id="OLP79815.1"/>
    </source>
</evidence>
<sequence length="264" mass="28318">MRSACAAQIGAADSQAEEDFRKAVLQLAVTGGGWPADFKRRLRHILERRCQAKTVCAEAPKPVEAEIDFSFTSPRARSSGATHQALLSLGEMTGIPLFKARADVYRSEGPSVVLTSASIAQSRDCFAFRGANSSLALRLAPGDGFGVSARQLVIEQPARWAALRPRSAPRRFAVFGLPASTGRATTAKVGEGPYTEFLGSFEYAAAGPAAQAFELPSTMVEGLRLVFSGPEWGESYICLYRVKVFEESGTVCSGRRIAAVLPRL</sequence>
<name>A0A1Q9CA65_SYMMI</name>
<gene>
    <name evidence="1" type="primary">SUN1</name>
    <name evidence="1" type="ORF">AK812_SmicGene39851</name>
</gene>
<keyword evidence="2" id="KW-1185">Reference proteome</keyword>
<dbReference type="OrthoDB" id="342281at2759"/>
<dbReference type="Gene3D" id="2.60.120.260">
    <property type="entry name" value="Galactose-binding domain-like"/>
    <property type="match status" value="1"/>
</dbReference>
<comment type="caution">
    <text evidence="1">The sequence shown here is derived from an EMBL/GenBank/DDBJ whole genome shotgun (WGS) entry which is preliminary data.</text>
</comment>
<dbReference type="AlphaFoldDB" id="A0A1Q9CA65"/>
<dbReference type="Proteomes" id="UP000186817">
    <property type="component" value="Unassembled WGS sequence"/>
</dbReference>